<accession>A0A127F5R5</accession>
<dbReference type="KEGG" id="sdf:ACG33_01355"/>
<proteinExistence type="predicted"/>
<dbReference type="InterPro" id="IPR002586">
    <property type="entry name" value="CobQ/CobB/MinD/ParA_Nub-bd_dom"/>
</dbReference>
<dbReference type="InterPro" id="IPR050678">
    <property type="entry name" value="DNA_Partitioning_ATPase"/>
</dbReference>
<gene>
    <name evidence="2" type="ORF">ACG33_01355</name>
</gene>
<dbReference type="AlphaFoldDB" id="A0A127F5R5"/>
<keyword evidence="3" id="KW-1185">Reference proteome</keyword>
<dbReference type="RefSeq" id="WP_083536332.1">
    <property type="nucleotide sequence ID" value="NZ_CP011971.1"/>
</dbReference>
<reference evidence="2 3" key="1">
    <citation type="submission" date="2015-06" db="EMBL/GenBank/DDBJ databases">
        <title>A Comprehensive Approach to Explore the Metabolic and Phylogenetic Diversity of Bacterial Steroid Degradation in the Environment: Testosterone as an Example.</title>
        <authorList>
            <person name="Yang F.-C."/>
            <person name="Chen Y.-L."/>
            <person name="Yu C.-P."/>
            <person name="Tang S.-L."/>
            <person name="Wang P.-H."/>
            <person name="Ismail W."/>
            <person name="Wang C.-H."/>
            <person name="Yang C.-Y."/>
            <person name="Chiang Y.-R."/>
        </authorList>
    </citation>
    <scope>NUCLEOTIDE SEQUENCE [LARGE SCALE GENOMIC DNA]</scope>
    <source>
        <strain evidence="2 3">DSM 18526</strain>
    </source>
</reference>
<evidence type="ECO:0000313" key="3">
    <source>
        <dbReference type="Proteomes" id="UP000070250"/>
    </source>
</evidence>
<dbReference type="PANTHER" id="PTHR13696:SF96">
    <property type="entry name" value="COBQ_COBB_MIND_PARA NUCLEOTIDE BINDING DOMAIN-CONTAINING PROTEIN"/>
    <property type="match status" value="1"/>
</dbReference>
<dbReference type="Proteomes" id="UP000070250">
    <property type="component" value="Chromosome"/>
</dbReference>
<dbReference type="CDD" id="cd02042">
    <property type="entry name" value="ParAB_family"/>
    <property type="match status" value="1"/>
</dbReference>
<sequence length="279" mass="30820">MQKIVILNPKGGSGKSTIATNLASYFAVQGLNPTLMDLDTQGSSMHWLKKRTMEQPIIHGIAGFERNTRVTRSFATRIPPETQRLVIDTPAALEPQRLPEITHNATAVLVPVLPSHIDIHAATKCISDLLLTAKIRRNEHRIAIIANRVKKNTLVYASLLQFLETLRIPVVATLRDSQNYIRTAESGAGLFEMKPYTVREDLDQWLPLLGWLSRRTALPIEAGTPAVTSRVDTPLPATQFPITLPLASVNDSTDEASSTPAAEAPPPARTFLHRLLKRH</sequence>
<dbReference type="STRING" id="465721.ACG33_01355"/>
<evidence type="ECO:0000313" key="2">
    <source>
        <dbReference type="EMBL" id="AMN45773.1"/>
    </source>
</evidence>
<evidence type="ECO:0000259" key="1">
    <source>
        <dbReference type="Pfam" id="PF01656"/>
    </source>
</evidence>
<protein>
    <submittedName>
        <fullName evidence="2">Chromosome partitioning protein</fullName>
    </submittedName>
</protein>
<name>A0A127F5R5_STEDE</name>
<dbReference type="Pfam" id="PF01656">
    <property type="entry name" value="CbiA"/>
    <property type="match status" value="1"/>
</dbReference>
<organism evidence="2 3">
    <name type="scientific">Steroidobacter denitrificans</name>
    <dbReference type="NCBI Taxonomy" id="465721"/>
    <lineage>
        <taxon>Bacteria</taxon>
        <taxon>Pseudomonadati</taxon>
        <taxon>Pseudomonadota</taxon>
        <taxon>Gammaproteobacteria</taxon>
        <taxon>Steroidobacterales</taxon>
        <taxon>Steroidobacteraceae</taxon>
        <taxon>Steroidobacter</taxon>
    </lineage>
</organism>
<dbReference type="OrthoDB" id="69313at2"/>
<dbReference type="PANTHER" id="PTHR13696">
    <property type="entry name" value="P-LOOP CONTAINING NUCLEOSIDE TRIPHOSPHATE HYDROLASE"/>
    <property type="match status" value="1"/>
</dbReference>
<dbReference type="SUPFAM" id="SSF52540">
    <property type="entry name" value="P-loop containing nucleoside triphosphate hydrolases"/>
    <property type="match status" value="1"/>
</dbReference>
<feature type="domain" description="CobQ/CobB/MinD/ParA nucleotide binding" evidence="1">
    <location>
        <begin position="4"/>
        <end position="187"/>
    </location>
</feature>
<dbReference type="EMBL" id="CP011971">
    <property type="protein sequence ID" value="AMN45773.1"/>
    <property type="molecule type" value="Genomic_DNA"/>
</dbReference>
<dbReference type="Gene3D" id="3.40.50.300">
    <property type="entry name" value="P-loop containing nucleotide triphosphate hydrolases"/>
    <property type="match status" value="1"/>
</dbReference>
<dbReference type="InterPro" id="IPR027417">
    <property type="entry name" value="P-loop_NTPase"/>
</dbReference>